<comment type="caution">
    <text evidence="1">The sequence shown here is derived from an EMBL/GenBank/DDBJ whole genome shotgun (WGS) entry which is preliminary data.</text>
</comment>
<protein>
    <submittedName>
        <fullName evidence="1">Uncharacterized protein</fullName>
    </submittedName>
</protein>
<dbReference type="EMBL" id="JARJLG010000084">
    <property type="protein sequence ID" value="KAJ7749806.1"/>
    <property type="molecule type" value="Genomic_DNA"/>
</dbReference>
<proteinExistence type="predicted"/>
<dbReference type="Pfam" id="PF14388">
    <property type="entry name" value="DUF4419"/>
    <property type="match status" value="1"/>
</dbReference>
<dbReference type="PANTHER" id="PTHR31252:SF11">
    <property type="entry name" value="DUF4419 DOMAIN-CONTAINING PROTEIN"/>
    <property type="match status" value="1"/>
</dbReference>
<dbReference type="Proteomes" id="UP001215280">
    <property type="component" value="Unassembled WGS sequence"/>
</dbReference>
<dbReference type="InterPro" id="IPR025533">
    <property type="entry name" value="DUF4419"/>
</dbReference>
<dbReference type="PANTHER" id="PTHR31252">
    <property type="entry name" value="DUF4419 DOMAIN-CONTAINING PROTEIN"/>
    <property type="match status" value="1"/>
</dbReference>
<keyword evidence="2" id="KW-1185">Reference proteome</keyword>
<name>A0AAD7N8I4_9AGAR</name>
<dbReference type="AlphaFoldDB" id="A0AAD7N8I4"/>
<accession>A0AAD7N8I4</accession>
<gene>
    <name evidence="1" type="ORF">DFH07DRAFT_828430</name>
</gene>
<reference evidence="1" key="1">
    <citation type="submission" date="2023-03" db="EMBL/GenBank/DDBJ databases">
        <title>Massive genome expansion in bonnet fungi (Mycena s.s.) driven by repeated elements and novel gene families across ecological guilds.</title>
        <authorList>
            <consortium name="Lawrence Berkeley National Laboratory"/>
            <person name="Harder C.B."/>
            <person name="Miyauchi S."/>
            <person name="Viragh M."/>
            <person name="Kuo A."/>
            <person name="Thoen E."/>
            <person name="Andreopoulos B."/>
            <person name="Lu D."/>
            <person name="Skrede I."/>
            <person name="Drula E."/>
            <person name="Henrissat B."/>
            <person name="Morin E."/>
            <person name="Kohler A."/>
            <person name="Barry K."/>
            <person name="LaButti K."/>
            <person name="Morin E."/>
            <person name="Salamov A."/>
            <person name="Lipzen A."/>
            <person name="Mereny Z."/>
            <person name="Hegedus B."/>
            <person name="Baldrian P."/>
            <person name="Stursova M."/>
            <person name="Weitz H."/>
            <person name="Taylor A."/>
            <person name="Grigoriev I.V."/>
            <person name="Nagy L.G."/>
            <person name="Martin F."/>
            <person name="Kauserud H."/>
        </authorList>
    </citation>
    <scope>NUCLEOTIDE SEQUENCE</scope>
    <source>
        <strain evidence="1">CBHHK188m</strain>
    </source>
</reference>
<evidence type="ECO:0000313" key="1">
    <source>
        <dbReference type="EMBL" id="KAJ7749806.1"/>
    </source>
</evidence>
<organism evidence="1 2">
    <name type="scientific">Mycena maculata</name>
    <dbReference type="NCBI Taxonomy" id="230809"/>
    <lineage>
        <taxon>Eukaryota</taxon>
        <taxon>Fungi</taxon>
        <taxon>Dikarya</taxon>
        <taxon>Basidiomycota</taxon>
        <taxon>Agaricomycotina</taxon>
        <taxon>Agaricomycetes</taxon>
        <taxon>Agaricomycetidae</taxon>
        <taxon>Agaricales</taxon>
        <taxon>Marasmiineae</taxon>
        <taxon>Mycenaceae</taxon>
        <taxon>Mycena</taxon>
    </lineage>
</organism>
<evidence type="ECO:0000313" key="2">
    <source>
        <dbReference type="Proteomes" id="UP001215280"/>
    </source>
</evidence>
<sequence length="414" mass="46197">MPVSFVSAPHPAIPVSFQDLPLRGYTPEGVLALACPKQREKAERILQSAFSSVAPGAGAGRDFKTPLPRLIPDDNGFVNTVIRAYNDHHALVIRPDDVWLAILGQFNFFVNANAEVLRASFVAHEGQRELEIGAVGTHLSVDFGYMSREMVGLLEKNIIDPTLREWAMPSFTTTTATDVTVGAILMMSTLKQYFHYTFNCLRCGIPRVTLEGERADWVDILTRLEKLKEYGIQTVAWYHLLRPVISRFVAAFDAPTSRENVDFWQRVVNYERMGSGPSYYTGWLNAFSVFNPEGVWLGHWLDMAVVIQDAPETLSPARFWDTYGKQLNRDLVLDGTPYHQLESHRVPPGTAEINVKLDDQVKEVVFDCAMVAGMVGMQVSSSHDLTLSSTGTNDVVQPVSGWFLYTKKVPHGCG</sequence>